<reference evidence="12" key="1">
    <citation type="submission" date="2015-07" db="EMBL/GenBank/DDBJ databases">
        <authorList>
            <consortium name="Consortium for Microbial Forensics and Genomics (microFORGE)"/>
            <person name="Knight B.M."/>
            <person name="Roberts D.P."/>
            <person name="Lin D."/>
            <person name="Hari K."/>
            <person name="Fletcher J."/>
            <person name="Melcher U."/>
            <person name="Blagden T."/>
            <person name="Winegar R.A."/>
        </authorList>
    </citation>
    <scope>NUCLEOTIDE SEQUENCE [LARGE SCALE GENOMIC DNA]</scope>
    <source>
        <strain evidence="12">NRRL B-1447</strain>
    </source>
</reference>
<evidence type="ECO:0000256" key="2">
    <source>
        <dbReference type="ARBA" id="ARBA00022475"/>
    </source>
</evidence>
<evidence type="ECO:0000256" key="7">
    <source>
        <dbReference type="ARBA" id="ARBA00023306"/>
    </source>
</evidence>
<keyword evidence="4 8" id="KW-0812">Transmembrane</keyword>
<keyword evidence="5 8" id="KW-1133">Transmembrane helix</keyword>
<organism evidence="11 12">
    <name type="scientific">Streptomyces virginiae</name>
    <name type="common">Streptomyces cinnamonensis</name>
    <dbReference type="NCBI Taxonomy" id="1961"/>
    <lineage>
        <taxon>Bacteria</taxon>
        <taxon>Bacillati</taxon>
        <taxon>Actinomycetota</taxon>
        <taxon>Actinomycetes</taxon>
        <taxon>Kitasatosporales</taxon>
        <taxon>Streptomycetaceae</taxon>
        <taxon>Streptomyces</taxon>
    </lineage>
</organism>
<dbReference type="HAMAP" id="MF_00911">
    <property type="entry name" value="FtsQ_subfam"/>
    <property type="match status" value="1"/>
</dbReference>
<dbReference type="GO" id="GO:0032153">
    <property type="term" value="C:cell division site"/>
    <property type="evidence" value="ECO:0007669"/>
    <property type="project" value="UniProtKB-UniRule"/>
</dbReference>
<comment type="similarity">
    <text evidence="8">Belongs to the FtsQ/DivIB family. FtsQ subfamily.</text>
</comment>
<dbReference type="InterPro" id="IPR026579">
    <property type="entry name" value="FtsQ"/>
</dbReference>
<keyword evidence="6 8" id="KW-0472">Membrane</keyword>
<keyword evidence="2 8" id="KW-1003">Cell membrane</keyword>
<dbReference type="InterPro" id="IPR050487">
    <property type="entry name" value="FtsQ_DivIB"/>
</dbReference>
<proteinExistence type="inferred from homology"/>
<dbReference type="GO" id="GO:0090529">
    <property type="term" value="P:cell septum assembly"/>
    <property type="evidence" value="ECO:0007669"/>
    <property type="project" value="InterPro"/>
</dbReference>
<evidence type="ECO:0000256" key="4">
    <source>
        <dbReference type="ARBA" id="ARBA00022692"/>
    </source>
</evidence>
<evidence type="ECO:0000256" key="3">
    <source>
        <dbReference type="ARBA" id="ARBA00022618"/>
    </source>
</evidence>
<dbReference type="RefSeq" id="WP_053169090.1">
    <property type="nucleotide sequence ID" value="NZ_LGUV01000050.1"/>
</dbReference>
<comment type="caution">
    <text evidence="11">The sequence shown here is derived from an EMBL/GenBank/DDBJ whole genome shotgun (WGS) entry which is preliminary data.</text>
</comment>
<evidence type="ECO:0000256" key="1">
    <source>
        <dbReference type="ARBA" id="ARBA00004370"/>
    </source>
</evidence>
<name>A0A0L8N1L5_STRVG</name>
<evidence type="ECO:0000313" key="11">
    <source>
        <dbReference type="EMBL" id="KOG56430.1"/>
    </source>
</evidence>
<comment type="function">
    <text evidence="8">Essential cell division protein.</text>
</comment>
<accession>A0A0L8N1L5</accession>
<evidence type="ECO:0000256" key="9">
    <source>
        <dbReference type="SAM" id="MobiDB-lite"/>
    </source>
</evidence>
<dbReference type="GO" id="GO:0043093">
    <property type="term" value="P:FtsZ-dependent cytokinesis"/>
    <property type="evidence" value="ECO:0007669"/>
    <property type="project" value="UniProtKB-UniRule"/>
</dbReference>
<gene>
    <name evidence="8" type="primary">ftsQ</name>
    <name evidence="11" type="ORF">ADK75_07665</name>
</gene>
<evidence type="ECO:0000256" key="8">
    <source>
        <dbReference type="HAMAP-Rule" id="MF_00911"/>
    </source>
</evidence>
<comment type="subcellular location">
    <subcellularLocation>
        <location evidence="8">Cell membrane</location>
        <topology evidence="8">Single-pass type II membrane protein</topology>
    </subcellularLocation>
    <subcellularLocation>
        <location evidence="1">Membrane</location>
    </subcellularLocation>
    <text evidence="8">Localizes to the division septum.</text>
</comment>
<dbReference type="Pfam" id="PF08478">
    <property type="entry name" value="POTRA_1"/>
    <property type="match status" value="1"/>
</dbReference>
<feature type="domain" description="POTRA" evidence="10">
    <location>
        <begin position="93"/>
        <end position="162"/>
    </location>
</feature>
<dbReference type="EMBL" id="LGUV01000050">
    <property type="protein sequence ID" value="KOG56430.1"/>
    <property type="molecule type" value="Genomic_DNA"/>
</dbReference>
<dbReference type="PATRIC" id="fig|1961.12.peg.1757"/>
<dbReference type="AlphaFoldDB" id="A0A0L8N1L5"/>
<feature type="transmembrane region" description="Helical" evidence="8">
    <location>
        <begin position="69"/>
        <end position="88"/>
    </location>
</feature>
<dbReference type="PANTHER" id="PTHR37820">
    <property type="entry name" value="CELL DIVISION PROTEIN DIVIB"/>
    <property type="match status" value="1"/>
</dbReference>
<evidence type="ECO:0000313" key="12">
    <source>
        <dbReference type="Proteomes" id="UP000037084"/>
    </source>
</evidence>
<dbReference type="GO" id="GO:0005886">
    <property type="term" value="C:plasma membrane"/>
    <property type="evidence" value="ECO:0007669"/>
    <property type="project" value="UniProtKB-SubCell"/>
</dbReference>
<keyword evidence="7 8" id="KW-0131">Cell cycle</keyword>
<dbReference type="PANTHER" id="PTHR37820:SF1">
    <property type="entry name" value="CELL DIVISION PROTEIN FTSQ"/>
    <property type="match status" value="1"/>
</dbReference>
<dbReference type="Proteomes" id="UP000037084">
    <property type="component" value="Unassembled WGS sequence"/>
</dbReference>
<evidence type="ECO:0000256" key="5">
    <source>
        <dbReference type="ARBA" id="ARBA00022989"/>
    </source>
</evidence>
<dbReference type="PROSITE" id="PS51779">
    <property type="entry name" value="POTRA"/>
    <property type="match status" value="1"/>
</dbReference>
<sequence>MAGGTTARRGTPFSDRSGPSARKGAGAPEPPEPPKRPRAPRGPKGPEGAKSAQRPGPGGPGARLRRGPVLASLAAAVLLVAGGTWVLYGSSWLRVEKVSAAGMDVLTSEQVLAAAAVPVGAPLVSVDTDEIESRVRGRLPRIDSVDVVRAWPHGIGLKVTERKPVLLIKKDSNFVEVDASGVRFDTVPKAPAGVPVLELNAGRSPSARRFDEERLLHEAVLVAGALPAAIAKETVQVKVGSYDSVVLELTGGRSVTWGSGEQSDAKGRALNALLKAAPKADHFDVSVPTAPAVSGS</sequence>
<protein>
    <recommendedName>
        <fullName evidence="8">Cell division protein FtsQ</fullName>
    </recommendedName>
</protein>
<dbReference type="Gene3D" id="3.10.20.310">
    <property type="entry name" value="membrane protein fhac"/>
    <property type="match status" value="1"/>
</dbReference>
<dbReference type="InterPro" id="IPR034746">
    <property type="entry name" value="POTRA"/>
</dbReference>
<keyword evidence="3 8" id="KW-0132">Cell division</keyword>
<evidence type="ECO:0000259" key="10">
    <source>
        <dbReference type="PROSITE" id="PS51779"/>
    </source>
</evidence>
<dbReference type="InterPro" id="IPR013685">
    <property type="entry name" value="POTRA_FtsQ_type"/>
</dbReference>
<feature type="region of interest" description="Disordered" evidence="9">
    <location>
        <begin position="1"/>
        <end position="64"/>
    </location>
</feature>
<evidence type="ECO:0000256" key="6">
    <source>
        <dbReference type="ARBA" id="ARBA00023136"/>
    </source>
</evidence>